<accession>A0A7S0PXM2</accession>
<protein>
    <submittedName>
        <fullName evidence="2">Uncharacterized protein</fullName>
    </submittedName>
</protein>
<evidence type="ECO:0000256" key="1">
    <source>
        <dbReference type="SAM" id="Phobius"/>
    </source>
</evidence>
<organism evidence="2">
    <name type="scientific">Coccolithus braarudii</name>
    <dbReference type="NCBI Taxonomy" id="221442"/>
    <lineage>
        <taxon>Eukaryota</taxon>
        <taxon>Haptista</taxon>
        <taxon>Haptophyta</taxon>
        <taxon>Prymnesiophyceae</taxon>
        <taxon>Coccolithales</taxon>
        <taxon>Coccolithaceae</taxon>
        <taxon>Coccolithus</taxon>
    </lineage>
</organism>
<proteinExistence type="predicted"/>
<feature type="transmembrane region" description="Helical" evidence="1">
    <location>
        <begin position="88"/>
        <end position="108"/>
    </location>
</feature>
<keyword evidence="1" id="KW-1133">Transmembrane helix</keyword>
<keyword evidence="1" id="KW-0472">Membrane</keyword>
<name>A0A7S0PXM2_9EUKA</name>
<reference evidence="2" key="1">
    <citation type="submission" date="2021-01" db="EMBL/GenBank/DDBJ databases">
        <authorList>
            <person name="Corre E."/>
            <person name="Pelletier E."/>
            <person name="Niang G."/>
            <person name="Scheremetjew M."/>
            <person name="Finn R."/>
            <person name="Kale V."/>
            <person name="Holt S."/>
            <person name="Cochrane G."/>
            <person name="Meng A."/>
            <person name="Brown T."/>
            <person name="Cohen L."/>
        </authorList>
    </citation>
    <scope>NUCLEOTIDE SEQUENCE</scope>
    <source>
        <strain evidence="2">PLY182g</strain>
    </source>
</reference>
<keyword evidence="1" id="KW-0812">Transmembrane</keyword>
<dbReference type="EMBL" id="HBEY01002272">
    <property type="protein sequence ID" value="CAD8597771.1"/>
    <property type="molecule type" value="Transcribed_RNA"/>
</dbReference>
<sequence>MRIRSTVTLQEGSTPDNLEAESPEALAVRAVLERKALRERKVAQTEVLDRASDPFRAVRLVIFIIFGVVGTAGCGVAISQIGSDPMNALGNLVVNAGVLGAGVGVYLFDRKIQTDLKAKLEEDLDNPYLKGGSEFFFEDSSEAPRPPPSA</sequence>
<feature type="transmembrane region" description="Helical" evidence="1">
    <location>
        <begin position="60"/>
        <end position="82"/>
    </location>
</feature>
<evidence type="ECO:0000313" key="2">
    <source>
        <dbReference type="EMBL" id="CAD8597771.1"/>
    </source>
</evidence>
<gene>
    <name evidence="2" type="ORF">CPEL01642_LOCUS1101</name>
</gene>
<dbReference type="AlphaFoldDB" id="A0A7S0PXM2"/>